<dbReference type="Pfam" id="PF00004">
    <property type="entry name" value="AAA"/>
    <property type="match status" value="1"/>
</dbReference>
<keyword evidence="3" id="KW-1185">Reference proteome</keyword>
<dbReference type="GO" id="GO:0003723">
    <property type="term" value="F:RNA binding"/>
    <property type="evidence" value="ECO:0007669"/>
    <property type="project" value="TreeGrafter"/>
</dbReference>
<organism evidence="2 3">
    <name type="scientific">Parascedosporium putredinis</name>
    <dbReference type="NCBI Taxonomy" id="1442378"/>
    <lineage>
        <taxon>Eukaryota</taxon>
        <taxon>Fungi</taxon>
        <taxon>Dikarya</taxon>
        <taxon>Ascomycota</taxon>
        <taxon>Pezizomycotina</taxon>
        <taxon>Sordariomycetes</taxon>
        <taxon>Hypocreomycetidae</taxon>
        <taxon>Microascales</taxon>
        <taxon>Microascaceae</taxon>
        <taxon>Parascedosporium</taxon>
    </lineage>
</organism>
<dbReference type="OrthoDB" id="2115716at2759"/>
<accession>A0A9P1H8U7</accession>
<gene>
    <name evidence="2" type="ORF">PPNO1_LOCUS7682</name>
</gene>
<proteinExistence type="predicted"/>
<dbReference type="Gene3D" id="3.40.50.300">
    <property type="entry name" value="P-loop containing nucleotide triphosphate hydrolases"/>
    <property type="match status" value="1"/>
</dbReference>
<dbReference type="GO" id="GO:0016887">
    <property type="term" value="F:ATP hydrolysis activity"/>
    <property type="evidence" value="ECO:0007669"/>
    <property type="project" value="InterPro"/>
</dbReference>
<evidence type="ECO:0000259" key="1">
    <source>
        <dbReference type="Pfam" id="PF00004"/>
    </source>
</evidence>
<dbReference type="InterPro" id="IPR027417">
    <property type="entry name" value="P-loop_NTPase"/>
</dbReference>
<dbReference type="GO" id="GO:0005634">
    <property type="term" value="C:nucleus"/>
    <property type="evidence" value="ECO:0007669"/>
    <property type="project" value="TreeGrafter"/>
</dbReference>
<dbReference type="InterPro" id="IPR050168">
    <property type="entry name" value="AAA_ATPase_domain"/>
</dbReference>
<evidence type="ECO:0000313" key="2">
    <source>
        <dbReference type="EMBL" id="CAI4218085.1"/>
    </source>
</evidence>
<dbReference type="EMBL" id="CALLCH030000017">
    <property type="protein sequence ID" value="CAI4218085.1"/>
    <property type="molecule type" value="Genomic_DNA"/>
</dbReference>
<dbReference type="SUPFAM" id="SSF52540">
    <property type="entry name" value="P-loop containing nucleoside triphosphate hydrolases"/>
    <property type="match status" value="1"/>
</dbReference>
<protein>
    <recommendedName>
        <fullName evidence="1">ATPase AAA-type core domain-containing protein</fullName>
    </recommendedName>
</protein>
<reference evidence="2" key="1">
    <citation type="submission" date="2022-11" db="EMBL/GenBank/DDBJ databases">
        <authorList>
            <person name="Scott C."/>
            <person name="Bruce N."/>
        </authorList>
    </citation>
    <scope>NUCLEOTIDE SEQUENCE</scope>
</reference>
<dbReference type="GO" id="GO:1990275">
    <property type="term" value="F:preribosome binding"/>
    <property type="evidence" value="ECO:0007669"/>
    <property type="project" value="TreeGrafter"/>
</dbReference>
<dbReference type="PANTHER" id="PTHR23077">
    <property type="entry name" value="AAA-FAMILY ATPASE"/>
    <property type="match status" value="1"/>
</dbReference>
<comment type="caution">
    <text evidence="2">The sequence shown here is derived from an EMBL/GenBank/DDBJ whole genome shotgun (WGS) entry which is preliminary data.</text>
</comment>
<sequence length="385" mass="43675">MLFCLSRSAHRGLPERGSNLLDFAAAGHARAELIDSDAARFPESLKYKTYFAYDWEDNKFIIYLADGRDGMSSYPQVRNYYILTKDKAKADALIVAAGKWSSEVQEEVWVFDQGNWQKSSELFRSIMQSSWDNVILDKEMKNAIIGDHLTFFTPLYYGPPGNGKTISIKATMKMLWELEKPVITLYVRSLASYGGPEYSIQSIFQKARQLAPCYLVFEDLDTLISPSVRSYFLNEVDGLRSNDGIFMIGSTNHIDQLDPGISKRPSRFDRKYLFPDPDFKQRVAYCQFWQHKLASNKEIDFPDSLCAAIANITEDFSFAYMQEAFAKDEDARSTASMGGLTITEDVGDGWVEIVVGDGELDGLVLWVEIKRQIEILRDGMNEEGA</sequence>
<dbReference type="GO" id="GO:0042254">
    <property type="term" value="P:ribosome biogenesis"/>
    <property type="evidence" value="ECO:0007669"/>
    <property type="project" value="TreeGrafter"/>
</dbReference>
<dbReference type="AlphaFoldDB" id="A0A9P1H8U7"/>
<dbReference type="InterPro" id="IPR003959">
    <property type="entry name" value="ATPase_AAA_core"/>
</dbReference>
<feature type="domain" description="ATPase AAA-type core" evidence="1">
    <location>
        <begin position="155"/>
        <end position="275"/>
    </location>
</feature>
<dbReference type="PANTHER" id="PTHR23077:SF132">
    <property type="entry name" value="ATP-DEPENDENT ZN PROTEASE"/>
    <property type="match status" value="1"/>
</dbReference>
<dbReference type="Proteomes" id="UP000838763">
    <property type="component" value="Unassembled WGS sequence"/>
</dbReference>
<dbReference type="GO" id="GO:0005524">
    <property type="term" value="F:ATP binding"/>
    <property type="evidence" value="ECO:0007669"/>
    <property type="project" value="InterPro"/>
</dbReference>
<dbReference type="CDD" id="cd19481">
    <property type="entry name" value="RecA-like_protease"/>
    <property type="match status" value="1"/>
</dbReference>
<evidence type="ECO:0000313" key="3">
    <source>
        <dbReference type="Proteomes" id="UP000838763"/>
    </source>
</evidence>
<name>A0A9P1H8U7_9PEZI</name>